<evidence type="ECO:0000313" key="2">
    <source>
        <dbReference type="Proteomes" id="UP000324222"/>
    </source>
</evidence>
<sequence length="100" mass="10455">MIQWPPGADDHKTGRRGLCIGAGPGGVGRNGSDLHGQSCGVSLGFVDDEKLQGKKGSKMAHCVTAASWTALVVSPRFSFVFLVGYLVPCQEDAALPVLKT</sequence>
<reference evidence="1 2" key="1">
    <citation type="submission" date="2019-05" db="EMBL/GenBank/DDBJ databases">
        <title>Another draft genome of Portunus trituberculatus and its Hox gene families provides insights of decapod evolution.</title>
        <authorList>
            <person name="Jeong J.-H."/>
            <person name="Song I."/>
            <person name="Kim S."/>
            <person name="Choi T."/>
            <person name="Kim D."/>
            <person name="Ryu S."/>
            <person name="Kim W."/>
        </authorList>
    </citation>
    <scope>NUCLEOTIDE SEQUENCE [LARGE SCALE GENOMIC DNA]</scope>
    <source>
        <tissue evidence="1">Muscle</tissue>
    </source>
</reference>
<evidence type="ECO:0000313" key="1">
    <source>
        <dbReference type="EMBL" id="MPC42627.1"/>
    </source>
</evidence>
<dbReference type="AlphaFoldDB" id="A0A5B7FAQ4"/>
<organism evidence="1 2">
    <name type="scientific">Portunus trituberculatus</name>
    <name type="common">Swimming crab</name>
    <name type="synonym">Neptunus trituberculatus</name>
    <dbReference type="NCBI Taxonomy" id="210409"/>
    <lineage>
        <taxon>Eukaryota</taxon>
        <taxon>Metazoa</taxon>
        <taxon>Ecdysozoa</taxon>
        <taxon>Arthropoda</taxon>
        <taxon>Crustacea</taxon>
        <taxon>Multicrustacea</taxon>
        <taxon>Malacostraca</taxon>
        <taxon>Eumalacostraca</taxon>
        <taxon>Eucarida</taxon>
        <taxon>Decapoda</taxon>
        <taxon>Pleocyemata</taxon>
        <taxon>Brachyura</taxon>
        <taxon>Eubrachyura</taxon>
        <taxon>Portunoidea</taxon>
        <taxon>Portunidae</taxon>
        <taxon>Portuninae</taxon>
        <taxon>Portunus</taxon>
    </lineage>
</organism>
<dbReference type="Proteomes" id="UP000324222">
    <property type="component" value="Unassembled WGS sequence"/>
</dbReference>
<proteinExistence type="predicted"/>
<dbReference type="EMBL" id="VSRR010005505">
    <property type="protein sequence ID" value="MPC42627.1"/>
    <property type="molecule type" value="Genomic_DNA"/>
</dbReference>
<name>A0A5B7FAQ4_PORTR</name>
<keyword evidence="2" id="KW-1185">Reference proteome</keyword>
<accession>A0A5B7FAQ4</accession>
<gene>
    <name evidence="1" type="ORF">E2C01_036250</name>
</gene>
<comment type="caution">
    <text evidence="1">The sequence shown here is derived from an EMBL/GenBank/DDBJ whole genome shotgun (WGS) entry which is preliminary data.</text>
</comment>
<protein>
    <submittedName>
        <fullName evidence="1">Uncharacterized protein</fullName>
    </submittedName>
</protein>